<organism evidence="2 3">
    <name type="scientific">Blattamonas nauphoetae</name>
    <dbReference type="NCBI Taxonomy" id="2049346"/>
    <lineage>
        <taxon>Eukaryota</taxon>
        <taxon>Metamonada</taxon>
        <taxon>Preaxostyla</taxon>
        <taxon>Oxymonadida</taxon>
        <taxon>Blattamonas</taxon>
    </lineage>
</organism>
<evidence type="ECO:0000256" key="1">
    <source>
        <dbReference type="SAM" id="MobiDB-lite"/>
    </source>
</evidence>
<accession>A0ABQ9XJH4</accession>
<dbReference type="EMBL" id="JARBJD010000101">
    <property type="protein sequence ID" value="KAK2952582.1"/>
    <property type="molecule type" value="Genomic_DNA"/>
</dbReference>
<comment type="caution">
    <text evidence="2">The sequence shown here is derived from an EMBL/GenBank/DDBJ whole genome shotgun (WGS) entry which is preliminary data.</text>
</comment>
<proteinExistence type="predicted"/>
<feature type="region of interest" description="Disordered" evidence="1">
    <location>
        <begin position="180"/>
        <end position="211"/>
    </location>
</feature>
<sequence>MTRGNRLSRMTPTHFCGLSSDVGNAMIAGADEQLTVICVFTLVPGTEPQTTLRNRRIQTTPDDSVGNHGVSSAWSIVRDGTTCDAAGWIVNDRKRRNGKTHEALNSITPTLLQSNSLLNTVVALFISPSKQLSDEVPTEFFQNQHFKNRMDKVDEVHWKLANETLFSTAPSHFIRLFSQHEAHRPKQPTKGKHRLRRCSRHTHTSQTQTSL</sequence>
<protein>
    <submittedName>
        <fullName evidence="2">Uncharacterized protein</fullName>
    </submittedName>
</protein>
<feature type="compositionally biased region" description="Basic residues" evidence="1">
    <location>
        <begin position="185"/>
        <end position="203"/>
    </location>
</feature>
<evidence type="ECO:0000313" key="2">
    <source>
        <dbReference type="EMBL" id="KAK2952582.1"/>
    </source>
</evidence>
<keyword evidence="3" id="KW-1185">Reference proteome</keyword>
<reference evidence="2 3" key="1">
    <citation type="journal article" date="2022" name="bioRxiv">
        <title>Genomics of Preaxostyla Flagellates Illuminates Evolutionary Transitions and the Path Towards Mitochondrial Loss.</title>
        <authorList>
            <person name="Novak L.V.F."/>
            <person name="Treitli S.C."/>
            <person name="Pyrih J."/>
            <person name="Halakuc P."/>
            <person name="Pipaliya S.V."/>
            <person name="Vacek V."/>
            <person name="Brzon O."/>
            <person name="Soukal P."/>
            <person name="Eme L."/>
            <person name="Dacks J.B."/>
            <person name="Karnkowska A."/>
            <person name="Elias M."/>
            <person name="Hampl V."/>
        </authorList>
    </citation>
    <scope>NUCLEOTIDE SEQUENCE [LARGE SCALE GENOMIC DNA]</scope>
    <source>
        <strain evidence="2">NAU3</strain>
        <tissue evidence="2">Gut</tissue>
    </source>
</reference>
<dbReference type="Proteomes" id="UP001281761">
    <property type="component" value="Unassembled WGS sequence"/>
</dbReference>
<name>A0ABQ9XJH4_9EUKA</name>
<evidence type="ECO:0000313" key="3">
    <source>
        <dbReference type="Proteomes" id="UP001281761"/>
    </source>
</evidence>
<gene>
    <name evidence="2" type="ORF">BLNAU_12410</name>
</gene>